<evidence type="ECO:0000256" key="1">
    <source>
        <dbReference type="SAM" id="MobiDB-lite"/>
    </source>
</evidence>
<keyword evidence="2" id="KW-0732">Signal</keyword>
<gene>
    <name evidence="3" type="ORF">PoMZ_13090</name>
</gene>
<feature type="region of interest" description="Disordered" evidence="1">
    <location>
        <begin position="75"/>
        <end position="99"/>
    </location>
</feature>
<name>A0A4P7NUL6_PYROR</name>
<accession>A0A4P7NUL6</accession>
<proteinExistence type="predicted"/>
<dbReference type="EMBL" id="CP034210">
    <property type="protein sequence ID" value="QBZ66119.1"/>
    <property type="molecule type" value="Genomic_DNA"/>
</dbReference>
<feature type="chain" id="PRO_5020891969" description="Secreted protein" evidence="2">
    <location>
        <begin position="22"/>
        <end position="99"/>
    </location>
</feature>
<evidence type="ECO:0000256" key="2">
    <source>
        <dbReference type="SAM" id="SignalP"/>
    </source>
</evidence>
<dbReference type="AlphaFoldDB" id="A0A4P7NUL6"/>
<protein>
    <recommendedName>
        <fullName evidence="5">Secreted protein</fullName>
    </recommendedName>
</protein>
<organism evidence="3 4">
    <name type="scientific">Pyricularia oryzae</name>
    <name type="common">Rice blast fungus</name>
    <name type="synonym">Magnaporthe oryzae</name>
    <dbReference type="NCBI Taxonomy" id="318829"/>
    <lineage>
        <taxon>Eukaryota</taxon>
        <taxon>Fungi</taxon>
        <taxon>Dikarya</taxon>
        <taxon>Ascomycota</taxon>
        <taxon>Pezizomycotina</taxon>
        <taxon>Sordariomycetes</taxon>
        <taxon>Sordariomycetidae</taxon>
        <taxon>Magnaporthales</taxon>
        <taxon>Pyriculariaceae</taxon>
        <taxon>Pyricularia</taxon>
    </lineage>
</organism>
<evidence type="ECO:0000313" key="3">
    <source>
        <dbReference type="EMBL" id="QBZ66119.1"/>
    </source>
</evidence>
<dbReference type="Proteomes" id="UP000294847">
    <property type="component" value="Chromosome 7"/>
</dbReference>
<feature type="signal peptide" evidence="2">
    <location>
        <begin position="1"/>
        <end position="21"/>
    </location>
</feature>
<evidence type="ECO:0000313" key="4">
    <source>
        <dbReference type="Proteomes" id="UP000294847"/>
    </source>
</evidence>
<evidence type="ECO:0008006" key="5">
    <source>
        <dbReference type="Google" id="ProtNLM"/>
    </source>
</evidence>
<reference evidence="3 4" key="1">
    <citation type="journal article" date="2019" name="Mol. Biol. Evol.">
        <title>Blast fungal genomes show frequent chromosomal changes, gene gains and losses, and effector gene turnover.</title>
        <authorList>
            <person name="Gomez Luciano L.B."/>
            <person name="Jason Tsai I."/>
            <person name="Chuma I."/>
            <person name="Tosa Y."/>
            <person name="Chen Y.H."/>
            <person name="Li J.Y."/>
            <person name="Li M.Y."/>
            <person name="Jade Lu M.Y."/>
            <person name="Nakayashiki H."/>
            <person name="Li W.H."/>
        </authorList>
    </citation>
    <scope>NUCLEOTIDE SEQUENCE [LARGE SCALE GENOMIC DNA]</scope>
    <source>
        <strain evidence="3">MZ5-1-6</strain>
    </source>
</reference>
<feature type="compositionally biased region" description="Basic and acidic residues" evidence="1">
    <location>
        <begin position="76"/>
        <end position="86"/>
    </location>
</feature>
<sequence length="99" mass="11235">MRPMLRLLGLRRLHIAAVVVALTANNHFSDGVLSDNLFRPPAIPDDPPGALDNHPIVQLHQQAQAEFQALLARQSRNPDDAETEYRRRYHKHPPPGFCR</sequence>